<dbReference type="Proteomes" id="UP000652761">
    <property type="component" value="Unassembled WGS sequence"/>
</dbReference>
<dbReference type="AlphaFoldDB" id="A0A843WK73"/>
<evidence type="ECO:0000259" key="6">
    <source>
        <dbReference type="PROSITE" id="PS50066"/>
    </source>
</evidence>
<dbReference type="PRINTS" id="PR00404">
    <property type="entry name" value="MADSDOMAIN"/>
</dbReference>
<evidence type="ECO:0000256" key="2">
    <source>
        <dbReference type="ARBA" id="ARBA00023015"/>
    </source>
</evidence>
<dbReference type="OrthoDB" id="1390705at2759"/>
<dbReference type="Pfam" id="PF00319">
    <property type="entry name" value="SRF-TF"/>
    <property type="match status" value="1"/>
</dbReference>
<dbReference type="PANTHER" id="PTHR11945:SF629">
    <property type="entry name" value="OS02G0164450 PROTEIN"/>
    <property type="match status" value="1"/>
</dbReference>
<dbReference type="InterPro" id="IPR033896">
    <property type="entry name" value="MEF2-like_N"/>
</dbReference>
<dbReference type="SMART" id="SM00432">
    <property type="entry name" value="MADS"/>
    <property type="match status" value="1"/>
</dbReference>
<reference evidence="7" key="1">
    <citation type="submission" date="2017-07" db="EMBL/GenBank/DDBJ databases">
        <title>Taro Niue Genome Assembly and Annotation.</title>
        <authorList>
            <person name="Atibalentja N."/>
            <person name="Keating K."/>
            <person name="Fields C.J."/>
        </authorList>
    </citation>
    <scope>NUCLEOTIDE SEQUENCE</scope>
    <source>
        <strain evidence="7">Niue_2</strain>
        <tissue evidence="7">Leaf</tissue>
    </source>
</reference>
<dbReference type="InterPro" id="IPR036879">
    <property type="entry name" value="TF_MADSbox_sf"/>
</dbReference>
<dbReference type="GO" id="GO:0000978">
    <property type="term" value="F:RNA polymerase II cis-regulatory region sequence-specific DNA binding"/>
    <property type="evidence" value="ECO:0007669"/>
    <property type="project" value="TreeGrafter"/>
</dbReference>
<dbReference type="EMBL" id="NMUH01004032">
    <property type="protein sequence ID" value="MQM08096.1"/>
    <property type="molecule type" value="Genomic_DNA"/>
</dbReference>
<name>A0A843WK73_COLES</name>
<proteinExistence type="predicted"/>
<keyword evidence="3" id="KW-0238">DNA-binding</keyword>
<dbReference type="SUPFAM" id="SSF55455">
    <property type="entry name" value="SRF-like"/>
    <property type="match status" value="1"/>
</dbReference>
<organism evidence="7 8">
    <name type="scientific">Colocasia esculenta</name>
    <name type="common">Wild taro</name>
    <name type="synonym">Arum esculentum</name>
    <dbReference type="NCBI Taxonomy" id="4460"/>
    <lineage>
        <taxon>Eukaryota</taxon>
        <taxon>Viridiplantae</taxon>
        <taxon>Streptophyta</taxon>
        <taxon>Embryophyta</taxon>
        <taxon>Tracheophyta</taxon>
        <taxon>Spermatophyta</taxon>
        <taxon>Magnoliopsida</taxon>
        <taxon>Liliopsida</taxon>
        <taxon>Araceae</taxon>
        <taxon>Aroideae</taxon>
        <taxon>Colocasieae</taxon>
        <taxon>Colocasia</taxon>
    </lineage>
</organism>
<protein>
    <recommendedName>
        <fullName evidence="6">MADS-box domain-containing protein</fullName>
    </recommendedName>
</protein>
<gene>
    <name evidence="7" type="ORF">Taro_040949</name>
</gene>
<evidence type="ECO:0000256" key="4">
    <source>
        <dbReference type="ARBA" id="ARBA00023163"/>
    </source>
</evidence>
<dbReference type="InterPro" id="IPR002100">
    <property type="entry name" value="TF_MADSbox"/>
</dbReference>
<sequence length="190" mass="20713">MQRRAGAGMGRRKIEIKRIENSEARHVTFSKRRSGLFKKLGELCVHCGAEVVAIVYSPGGKVHVFAIPDEDSVLARFMQELPPPADPQVQVERTTHVASLRAMCAEVQAVADAEKAGRRWWEEARLDGMRAEELQRLRASVAELRKAVAKSVEKKAPPPPLGLPSTCMGLSAGGASASTTTALFLPRNMN</sequence>
<dbReference type="PROSITE" id="PS50066">
    <property type="entry name" value="MADS_BOX_2"/>
    <property type="match status" value="1"/>
</dbReference>
<evidence type="ECO:0000256" key="5">
    <source>
        <dbReference type="ARBA" id="ARBA00023242"/>
    </source>
</evidence>
<evidence type="ECO:0000313" key="8">
    <source>
        <dbReference type="Proteomes" id="UP000652761"/>
    </source>
</evidence>
<dbReference type="GO" id="GO:0005634">
    <property type="term" value="C:nucleus"/>
    <property type="evidence" value="ECO:0007669"/>
    <property type="project" value="UniProtKB-SubCell"/>
</dbReference>
<evidence type="ECO:0000313" key="7">
    <source>
        <dbReference type="EMBL" id="MQM08096.1"/>
    </source>
</evidence>
<dbReference type="GO" id="GO:0045944">
    <property type="term" value="P:positive regulation of transcription by RNA polymerase II"/>
    <property type="evidence" value="ECO:0007669"/>
    <property type="project" value="InterPro"/>
</dbReference>
<dbReference type="GO" id="GO:0046983">
    <property type="term" value="F:protein dimerization activity"/>
    <property type="evidence" value="ECO:0007669"/>
    <property type="project" value="InterPro"/>
</dbReference>
<keyword evidence="2" id="KW-0805">Transcription regulation</keyword>
<dbReference type="GO" id="GO:0000981">
    <property type="term" value="F:DNA-binding transcription factor activity, RNA polymerase II-specific"/>
    <property type="evidence" value="ECO:0007669"/>
    <property type="project" value="TreeGrafter"/>
</dbReference>
<dbReference type="PANTHER" id="PTHR11945">
    <property type="entry name" value="MADS BOX PROTEIN"/>
    <property type="match status" value="1"/>
</dbReference>
<keyword evidence="5" id="KW-0539">Nucleus</keyword>
<keyword evidence="8" id="KW-1185">Reference proteome</keyword>
<dbReference type="Gene3D" id="3.40.1810.10">
    <property type="entry name" value="Transcription factor, MADS-box"/>
    <property type="match status" value="1"/>
</dbReference>
<evidence type="ECO:0000256" key="3">
    <source>
        <dbReference type="ARBA" id="ARBA00023125"/>
    </source>
</evidence>
<comment type="caution">
    <text evidence="7">The sequence shown here is derived from an EMBL/GenBank/DDBJ whole genome shotgun (WGS) entry which is preliminary data.</text>
</comment>
<keyword evidence="4" id="KW-0804">Transcription</keyword>
<accession>A0A843WK73</accession>
<dbReference type="CDD" id="cd00265">
    <property type="entry name" value="MADS_MEF2_like"/>
    <property type="match status" value="1"/>
</dbReference>
<feature type="domain" description="MADS-box" evidence="6">
    <location>
        <begin position="9"/>
        <end position="69"/>
    </location>
</feature>
<evidence type="ECO:0000256" key="1">
    <source>
        <dbReference type="ARBA" id="ARBA00004123"/>
    </source>
</evidence>
<comment type="subcellular location">
    <subcellularLocation>
        <location evidence="1">Nucleus</location>
    </subcellularLocation>
</comment>